<dbReference type="Proteomes" id="UP000662200">
    <property type="component" value="Unassembled WGS sequence"/>
</dbReference>
<organism evidence="1 2">
    <name type="scientific">Pilimelia terevasa</name>
    <dbReference type="NCBI Taxonomy" id="53372"/>
    <lineage>
        <taxon>Bacteria</taxon>
        <taxon>Bacillati</taxon>
        <taxon>Actinomycetota</taxon>
        <taxon>Actinomycetes</taxon>
        <taxon>Micromonosporales</taxon>
        <taxon>Micromonosporaceae</taxon>
        <taxon>Pilimelia</taxon>
    </lineage>
</organism>
<accession>A0A8J3BTZ7</accession>
<proteinExistence type="predicted"/>
<evidence type="ECO:0000313" key="1">
    <source>
        <dbReference type="EMBL" id="GGK36199.1"/>
    </source>
</evidence>
<reference evidence="1" key="1">
    <citation type="journal article" date="2014" name="Int. J. Syst. Evol. Microbiol.">
        <title>Complete genome sequence of Corynebacterium casei LMG S-19264T (=DSM 44701T), isolated from a smear-ripened cheese.</title>
        <authorList>
            <consortium name="US DOE Joint Genome Institute (JGI-PGF)"/>
            <person name="Walter F."/>
            <person name="Albersmeier A."/>
            <person name="Kalinowski J."/>
            <person name="Ruckert C."/>
        </authorList>
    </citation>
    <scope>NUCLEOTIDE SEQUENCE</scope>
    <source>
        <strain evidence="1">JCM 3091</strain>
    </source>
</reference>
<dbReference type="EMBL" id="BMQC01000011">
    <property type="protein sequence ID" value="GGK36199.1"/>
    <property type="molecule type" value="Genomic_DNA"/>
</dbReference>
<protein>
    <submittedName>
        <fullName evidence="1">Uncharacterized protein</fullName>
    </submittedName>
</protein>
<dbReference type="RefSeq" id="WP_189115052.1">
    <property type="nucleotide sequence ID" value="NZ_BMQC01000011.1"/>
</dbReference>
<reference evidence="1" key="2">
    <citation type="submission" date="2020-09" db="EMBL/GenBank/DDBJ databases">
        <authorList>
            <person name="Sun Q."/>
            <person name="Ohkuma M."/>
        </authorList>
    </citation>
    <scope>NUCLEOTIDE SEQUENCE</scope>
    <source>
        <strain evidence="1">JCM 3091</strain>
    </source>
</reference>
<dbReference type="AlphaFoldDB" id="A0A8J3BTZ7"/>
<keyword evidence="2" id="KW-1185">Reference proteome</keyword>
<name>A0A8J3BTZ7_9ACTN</name>
<comment type="caution">
    <text evidence="1">The sequence shown here is derived from an EMBL/GenBank/DDBJ whole genome shotgun (WGS) entry which is preliminary data.</text>
</comment>
<sequence>MSISLEDVRRAAELVTFGLRHGARPTDGNPYGLLLHRYRTEAAFSDLVDVLASGLGLVVLGTPARTGIVVTTQPGSVFAIRTSDLRSTNMGPEDKLVAGLVTLAIAAYAFPHPRDLDSTDVKIVEVVALDAFIRSAIARVTATTGEDGNDAQARRAADVYDRMSAFLPKANQAGPAKGCTQWAIGEVLGWLVDRGAARPAPTMGATTYQLTDRFRLLVADIGGGEALEALRTARRESETT</sequence>
<evidence type="ECO:0000313" key="2">
    <source>
        <dbReference type="Proteomes" id="UP000662200"/>
    </source>
</evidence>
<gene>
    <name evidence="1" type="ORF">GCM10010124_31010</name>
</gene>